<name>A0A2T4CB39_TRILO</name>
<dbReference type="AlphaFoldDB" id="A0A2T4CB39"/>
<feature type="compositionally biased region" description="Low complexity" evidence="1">
    <location>
        <begin position="112"/>
        <end position="126"/>
    </location>
</feature>
<dbReference type="EMBL" id="KZ679129">
    <property type="protein sequence ID" value="PTB78742.1"/>
    <property type="molecule type" value="Genomic_DNA"/>
</dbReference>
<sequence length="156" mass="16672">MLISLSANRVHRLRQHLLQRALLHRHPPQPQRPAHLRLQLPAEPVRQLQAAGGLDGPVGSRVVGVVQPGGLGLAGQRRRLRLGVHAQRGHPQADEQQPVRDGGPVGQLCAAGGPRDGVVVGGVYDPPEGRGRGGRVHDQGWEQRQVGDARGGRVAD</sequence>
<keyword evidence="3" id="KW-1185">Reference proteome</keyword>
<accession>A0A2T4CB39</accession>
<proteinExistence type="predicted"/>
<protein>
    <submittedName>
        <fullName evidence="2">Uncharacterized protein</fullName>
    </submittedName>
</protein>
<gene>
    <name evidence="2" type="ORF">M440DRAFT_1200331</name>
</gene>
<reference evidence="2 3" key="1">
    <citation type="submission" date="2016-07" db="EMBL/GenBank/DDBJ databases">
        <title>Multiple horizontal gene transfer events from other fungi enriched the ability of initially mycotrophic Trichoderma (Ascomycota) to feed on dead plant biomass.</title>
        <authorList>
            <consortium name="DOE Joint Genome Institute"/>
            <person name="Aerts A."/>
            <person name="Atanasova L."/>
            <person name="Chenthamara K."/>
            <person name="Zhang J."/>
            <person name="Grujic M."/>
            <person name="Henrissat B."/>
            <person name="Kuo A."/>
            <person name="Salamov A."/>
            <person name="Lipzen A."/>
            <person name="Labutti K."/>
            <person name="Barry K."/>
            <person name="Miao Y."/>
            <person name="Rahimi M.J."/>
            <person name="Shen Q."/>
            <person name="Grigoriev I.V."/>
            <person name="Kubicek C.P."/>
            <person name="Druzhinina I.S."/>
        </authorList>
    </citation>
    <scope>NUCLEOTIDE SEQUENCE [LARGE SCALE GENOMIC DNA]</scope>
    <source>
        <strain evidence="2 3">ATCC 18648</strain>
    </source>
</reference>
<dbReference type="Proteomes" id="UP000240760">
    <property type="component" value="Unassembled WGS sequence"/>
</dbReference>
<organism evidence="2 3">
    <name type="scientific">Trichoderma longibrachiatum ATCC 18648</name>
    <dbReference type="NCBI Taxonomy" id="983965"/>
    <lineage>
        <taxon>Eukaryota</taxon>
        <taxon>Fungi</taxon>
        <taxon>Dikarya</taxon>
        <taxon>Ascomycota</taxon>
        <taxon>Pezizomycotina</taxon>
        <taxon>Sordariomycetes</taxon>
        <taxon>Hypocreomycetidae</taxon>
        <taxon>Hypocreales</taxon>
        <taxon>Hypocreaceae</taxon>
        <taxon>Trichoderma</taxon>
    </lineage>
</organism>
<feature type="region of interest" description="Disordered" evidence="1">
    <location>
        <begin position="83"/>
        <end position="156"/>
    </location>
</feature>
<evidence type="ECO:0000313" key="2">
    <source>
        <dbReference type="EMBL" id="PTB78742.1"/>
    </source>
</evidence>
<evidence type="ECO:0000313" key="3">
    <source>
        <dbReference type="Proteomes" id="UP000240760"/>
    </source>
</evidence>
<feature type="compositionally biased region" description="Basic and acidic residues" evidence="1">
    <location>
        <begin position="127"/>
        <end position="156"/>
    </location>
</feature>
<evidence type="ECO:0000256" key="1">
    <source>
        <dbReference type="SAM" id="MobiDB-lite"/>
    </source>
</evidence>